<dbReference type="AlphaFoldDB" id="A0AAX1US31"/>
<dbReference type="Proteomes" id="UP000266305">
    <property type="component" value="Unassembled WGS sequence"/>
</dbReference>
<reference evidence="2 3" key="1">
    <citation type="submission" date="2018-08" db="EMBL/GenBank/DDBJ databases">
        <title>Draft genome sequence of Rhodobacter sphaeroides FY.</title>
        <authorList>
            <person name="Rayyan A."/>
            <person name="Meyer T.E."/>
            <person name="Kyndt J.A."/>
        </authorList>
    </citation>
    <scope>NUCLEOTIDE SEQUENCE [LARGE SCALE GENOMIC DNA]</scope>
    <source>
        <strain evidence="2 3">FY</strain>
    </source>
</reference>
<organism evidence="2 3">
    <name type="scientific">Cereibacter sphaeroides</name>
    <name type="common">Rhodobacter sphaeroides</name>
    <dbReference type="NCBI Taxonomy" id="1063"/>
    <lineage>
        <taxon>Bacteria</taxon>
        <taxon>Pseudomonadati</taxon>
        <taxon>Pseudomonadota</taxon>
        <taxon>Alphaproteobacteria</taxon>
        <taxon>Rhodobacterales</taxon>
        <taxon>Paracoccaceae</taxon>
        <taxon>Cereibacter</taxon>
    </lineage>
</organism>
<keyword evidence="1" id="KW-0175">Coiled coil</keyword>
<evidence type="ECO:0000256" key="1">
    <source>
        <dbReference type="SAM" id="Coils"/>
    </source>
</evidence>
<protein>
    <submittedName>
        <fullName evidence="2">Uncharacterized protein</fullName>
    </submittedName>
</protein>
<gene>
    <name evidence="2" type="ORF">D1114_01820</name>
</gene>
<evidence type="ECO:0000313" key="3">
    <source>
        <dbReference type="Proteomes" id="UP000266305"/>
    </source>
</evidence>
<name>A0AAX1US31_CERSP</name>
<accession>A0AAX1US31</accession>
<comment type="caution">
    <text evidence="2">The sequence shown here is derived from an EMBL/GenBank/DDBJ whole genome shotgun (WGS) entry which is preliminary data.</text>
</comment>
<dbReference type="EMBL" id="QWGP01000001">
    <property type="protein sequence ID" value="RHZ98848.1"/>
    <property type="molecule type" value="Genomic_DNA"/>
</dbReference>
<sequence length="74" mass="8246">MSERPYHRLCCVLSIIQAHILASDTTLDPTKVFGPHHLPTDALELAASELAELLEDLEELEERRKADVPQKVAA</sequence>
<feature type="coiled-coil region" evidence="1">
    <location>
        <begin position="40"/>
        <end position="67"/>
    </location>
</feature>
<evidence type="ECO:0000313" key="2">
    <source>
        <dbReference type="EMBL" id="RHZ98848.1"/>
    </source>
</evidence>
<proteinExistence type="predicted"/>
<dbReference type="RefSeq" id="WP_118999139.1">
    <property type="nucleotide sequence ID" value="NZ_QWGP01000001.1"/>
</dbReference>